<protein>
    <submittedName>
        <fullName evidence="1">Uncharacterized protein</fullName>
    </submittedName>
</protein>
<evidence type="ECO:0000313" key="1">
    <source>
        <dbReference type="EMBL" id="TXG39565.1"/>
    </source>
</evidence>
<gene>
    <name evidence="1" type="ORF">FUA22_06770</name>
</gene>
<accession>A0A5C7GMP6</accession>
<reference evidence="1 2" key="1">
    <citation type="submission" date="2019-08" db="EMBL/GenBank/DDBJ databases">
        <title>Seonamhaeicola sediminis sp. nov., isolated from marine sediment.</title>
        <authorList>
            <person name="Cao W.R."/>
        </authorList>
    </citation>
    <scope>NUCLEOTIDE SEQUENCE [LARGE SCALE GENOMIC DNA]</scope>
    <source>
        <strain evidence="1 2">1505</strain>
    </source>
</reference>
<sequence length="65" mass="7963">MIHLNYNNLETETQERLLSKSKEEIQSKFGDELKVFSKQHELNYDELLYEEAVKNLYNYKFKFQI</sequence>
<proteinExistence type="predicted"/>
<organism evidence="1 2">
    <name type="scientific">Seonamhaeicola maritimus</name>
    <dbReference type="NCBI Taxonomy" id="2591822"/>
    <lineage>
        <taxon>Bacteria</taxon>
        <taxon>Pseudomonadati</taxon>
        <taxon>Bacteroidota</taxon>
        <taxon>Flavobacteriia</taxon>
        <taxon>Flavobacteriales</taxon>
        <taxon>Flavobacteriaceae</taxon>
    </lineage>
</organism>
<dbReference type="EMBL" id="VRKQ01000008">
    <property type="protein sequence ID" value="TXG39565.1"/>
    <property type="molecule type" value="Genomic_DNA"/>
</dbReference>
<keyword evidence="2" id="KW-1185">Reference proteome</keyword>
<dbReference type="AlphaFoldDB" id="A0A5C7GMP6"/>
<comment type="caution">
    <text evidence="1">The sequence shown here is derived from an EMBL/GenBank/DDBJ whole genome shotgun (WGS) entry which is preliminary data.</text>
</comment>
<dbReference type="RefSeq" id="WP_147767135.1">
    <property type="nucleotide sequence ID" value="NZ_VRKQ01000008.1"/>
</dbReference>
<dbReference type="Proteomes" id="UP000321080">
    <property type="component" value="Unassembled WGS sequence"/>
</dbReference>
<name>A0A5C7GMP6_9FLAO</name>
<dbReference type="OrthoDB" id="1448720at2"/>
<evidence type="ECO:0000313" key="2">
    <source>
        <dbReference type="Proteomes" id="UP000321080"/>
    </source>
</evidence>